<dbReference type="InterPro" id="IPR012914">
    <property type="entry name" value="PucR_dom"/>
</dbReference>
<organism evidence="3 4">
    <name type="scientific">Microbacterium saccharophilum</name>
    <dbReference type="NCBI Taxonomy" id="1213358"/>
    <lineage>
        <taxon>Bacteria</taxon>
        <taxon>Bacillati</taxon>
        <taxon>Actinomycetota</taxon>
        <taxon>Actinomycetes</taxon>
        <taxon>Micrococcales</taxon>
        <taxon>Microbacteriaceae</taxon>
        <taxon>Microbacterium</taxon>
    </lineage>
</organism>
<dbReference type="InterPro" id="IPR042070">
    <property type="entry name" value="PucR_C-HTH_sf"/>
</dbReference>
<accession>A0A5C8HYN5</accession>
<reference evidence="3 4" key="1">
    <citation type="submission" date="2019-08" db="EMBL/GenBank/DDBJ databases">
        <authorList>
            <person name="Dong K."/>
        </authorList>
    </citation>
    <scope>NUCLEOTIDE SEQUENCE [LARGE SCALE GENOMIC DNA]</scope>
    <source>
        <strain evidence="3 4">K-1</strain>
    </source>
</reference>
<evidence type="ECO:0000259" key="1">
    <source>
        <dbReference type="Pfam" id="PF07905"/>
    </source>
</evidence>
<dbReference type="InterPro" id="IPR051448">
    <property type="entry name" value="CdaR-like_regulators"/>
</dbReference>
<feature type="domain" description="Purine catabolism PurC-like" evidence="1">
    <location>
        <begin position="33"/>
        <end position="142"/>
    </location>
</feature>
<dbReference type="EMBL" id="VRSX01000003">
    <property type="protein sequence ID" value="TXK11396.1"/>
    <property type="molecule type" value="Genomic_DNA"/>
</dbReference>
<dbReference type="RefSeq" id="WP_147050927.1">
    <property type="nucleotide sequence ID" value="NZ_BKAH01000009.1"/>
</dbReference>
<dbReference type="PANTHER" id="PTHR33744">
    <property type="entry name" value="CARBOHYDRATE DIACID REGULATOR"/>
    <property type="match status" value="1"/>
</dbReference>
<dbReference type="OrthoDB" id="8450798at2"/>
<keyword evidence="4" id="KW-1185">Reference proteome</keyword>
<evidence type="ECO:0000259" key="2">
    <source>
        <dbReference type="Pfam" id="PF13556"/>
    </source>
</evidence>
<dbReference type="Pfam" id="PF07905">
    <property type="entry name" value="PucR"/>
    <property type="match status" value="1"/>
</dbReference>
<proteinExistence type="predicted"/>
<protein>
    <submittedName>
        <fullName evidence="3">PucR family transcriptional regulator</fullName>
    </submittedName>
</protein>
<dbReference type="AlphaFoldDB" id="A0A5C8HYN5"/>
<evidence type="ECO:0000313" key="3">
    <source>
        <dbReference type="EMBL" id="TXK11396.1"/>
    </source>
</evidence>
<feature type="domain" description="PucR C-terminal helix-turn-helix" evidence="2">
    <location>
        <begin position="453"/>
        <end position="510"/>
    </location>
</feature>
<dbReference type="InterPro" id="IPR025736">
    <property type="entry name" value="PucR_C-HTH_dom"/>
</dbReference>
<dbReference type="PANTHER" id="PTHR33744:SF1">
    <property type="entry name" value="DNA-BINDING TRANSCRIPTIONAL ACTIVATOR ADER"/>
    <property type="match status" value="1"/>
</dbReference>
<dbReference type="Proteomes" id="UP000321949">
    <property type="component" value="Unassembled WGS sequence"/>
</dbReference>
<sequence>MSVAEPEPTLRELLRRRDLRLRLALPEAELDPEALDRTIRWVHGSDLADPTPFLADDLILLTTGTQFVSGGAGAAEDPAPYVEYVARLDARGVRGLGFGTEVVRDGIPPALVDACRAVRMPLFEVPYRTPFIAVARANAEAIAAQAYARRSWALSAQRALSLAALRAGGVESTLVELGRQLGTWAGLFDASGTVTREHAGPLEPETAAALREEVAGMLRRGARAGAAVRIGGTDFTVQTLGRGGHLRGAVALAAGGLDHEARGVVTAAVATIGLALEQQESVERARRALHRGIAQLLVAGQGALAGRTLRETGMALPAEPVLVAVAALPAPARAAWEWVDARSAEARGALFAGGVEDGVLLIVPAGARDLLDEFAARVGTRVGVSAPTRYAAMAEAVVAARVARERGTEPVTHFGELIDRGILPALAGPGPRAAAAALLGPLRAHDARTGSDLTRTVRGWLDAECSHERAARELGVHRHTVRARLAQAETLLGRDLSSFAVRAELWTAFALDAGPSHAGP</sequence>
<dbReference type="Gene3D" id="1.10.10.2840">
    <property type="entry name" value="PucR C-terminal helix-turn-helix domain"/>
    <property type="match status" value="1"/>
</dbReference>
<name>A0A5C8HYN5_9MICO</name>
<comment type="caution">
    <text evidence="3">The sequence shown here is derived from an EMBL/GenBank/DDBJ whole genome shotgun (WGS) entry which is preliminary data.</text>
</comment>
<evidence type="ECO:0000313" key="4">
    <source>
        <dbReference type="Proteomes" id="UP000321949"/>
    </source>
</evidence>
<gene>
    <name evidence="3" type="ORF">FVP74_08660</name>
</gene>
<dbReference type="Pfam" id="PF13556">
    <property type="entry name" value="HTH_30"/>
    <property type="match status" value="1"/>
</dbReference>